<dbReference type="AlphaFoldDB" id="A0A2U1TBV6"/>
<dbReference type="SUPFAM" id="SSF64288">
    <property type="entry name" value="Chorismate lyase-like"/>
    <property type="match status" value="1"/>
</dbReference>
<name>A0A2U1TBV6_9MICO</name>
<dbReference type="GO" id="GO:0003677">
    <property type="term" value="F:DNA binding"/>
    <property type="evidence" value="ECO:0007669"/>
    <property type="project" value="UniProtKB-KW"/>
</dbReference>
<dbReference type="SUPFAM" id="SSF46785">
    <property type="entry name" value="Winged helix' DNA-binding domain"/>
    <property type="match status" value="1"/>
</dbReference>
<dbReference type="Pfam" id="PF00392">
    <property type="entry name" value="GntR"/>
    <property type="match status" value="1"/>
</dbReference>
<dbReference type="InterPro" id="IPR036388">
    <property type="entry name" value="WH-like_DNA-bd_sf"/>
</dbReference>
<dbReference type="InterPro" id="IPR000524">
    <property type="entry name" value="Tscrpt_reg_HTH_GntR"/>
</dbReference>
<evidence type="ECO:0000313" key="6">
    <source>
        <dbReference type="EMBL" id="PWC06369.1"/>
    </source>
</evidence>
<dbReference type="Gene3D" id="1.10.10.10">
    <property type="entry name" value="Winged helix-like DNA-binding domain superfamily/Winged helix DNA-binding domain"/>
    <property type="match status" value="1"/>
</dbReference>
<dbReference type="PANTHER" id="PTHR44846">
    <property type="entry name" value="MANNOSYL-D-GLYCERATE TRANSPORT/METABOLISM SYSTEM REPRESSOR MNGR-RELATED"/>
    <property type="match status" value="1"/>
</dbReference>
<dbReference type="GO" id="GO:0003700">
    <property type="term" value="F:DNA-binding transcription factor activity"/>
    <property type="evidence" value="ECO:0007669"/>
    <property type="project" value="InterPro"/>
</dbReference>
<keyword evidence="2" id="KW-0238">DNA-binding</keyword>
<keyword evidence="3" id="KW-0804">Transcription</keyword>
<dbReference type="PROSITE" id="PS50949">
    <property type="entry name" value="HTH_GNTR"/>
    <property type="match status" value="1"/>
</dbReference>
<keyword evidence="7" id="KW-1185">Reference proteome</keyword>
<proteinExistence type="predicted"/>
<dbReference type="PRINTS" id="PR00035">
    <property type="entry name" value="HTHGNTR"/>
</dbReference>
<dbReference type="EMBL" id="QEFB01000013">
    <property type="protein sequence ID" value="PWC06369.1"/>
    <property type="molecule type" value="Genomic_DNA"/>
</dbReference>
<accession>A0A2U1TBV6</accession>
<dbReference type="Gene3D" id="3.40.1410.10">
    <property type="entry name" value="Chorismate lyase-like"/>
    <property type="match status" value="1"/>
</dbReference>
<evidence type="ECO:0000256" key="4">
    <source>
        <dbReference type="SAM" id="MobiDB-lite"/>
    </source>
</evidence>
<dbReference type="Proteomes" id="UP000244962">
    <property type="component" value="Unassembled WGS sequence"/>
</dbReference>
<evidence type="ECO:0000256" key="1">
    <source>
        <dbReference type="ARBA" id="ARBA00023015"/>
    </source>
</evidence>
<dbReference type="InterPro" id="IPR050679">
    <property type="entry name" value="Bact_HTH_transcr_reg"/>
</dbReference>
<organism evidence="6 7">
    <name type="scientific">Mycetocola zhujimingii</name>
    <dbReference type="NCBI Taxonomy" id="2079792"/>
    <lineage>
        <taxon>Bacteria</taxon>
        <taxon>Bacillati</taxon>
        <taxon>Actinomycetota</taxon>
        <taxon>Actinomycetes</taxon>
        <taxon>Micrococcales</taxon>
        <taxon>Microbacteriaceae</taxon>
        <taxon>Mycetocola</taxon>
    </lineage>
</organism>
<evidence type="ECO:0000256" key="3">
    <source>
        <dbReference type="ARBA" id="ARBA00023163"/>
    </source>
</evidence>
<dbReference type="InterPro" id="IPR011663">
    <property type="entry name" value="UTRA"/>
</dbReference>
<protein>
    <submittedName>
        <fullName evidence="6">GntR family transcriptional regulator</fullName>
    </submittedName>
</protein>
<comment type="caution">
    <text evidence="6">The sequence shown here is derived from an EMBL/GenBank/DDBJ whole genome shotgun (WGS) entry which is preliminary data.</text>
</comment>
<evidence type="ECO:0000313" key="7">
    <source>
        <dbReference type="Proteomes" id="UP000244962"/>
    </source>
</evidence>
<dbReference type="SMART" id="SM00866">
    <property type="entry name" value="UTRA"/>
    <property type="match status" value="1"/>
</dbReference>
<feature type="domain" description="HTH gntR-type" evidence="5">
    <location>
        <begin position="17"/>
        <end position="85"/>
    </location>
</feature>
<dbReference type="PANTHER" id="PTHR44846:SF1">
    <property type="entry name" value="MANNOSYL-D-GLYCERATE TRANSPORT_METABOLISM SYSTEM REPRESSOR MNGR-RELATED"/>
    <property type="match status" value="1"/>
</dbReference>
<dbReference type="InterPro" id="IPR036390">
    <property type="entry name" value="WH_DNA-bd_sf"/>
</dbReference>
<dbReference type="InterPro" id="IPR028978">
    <property type="entry name" value="Chorismate_lyase_/UTRA_dom_sf"/>
</dbReference>
<evidence type="ECO:0000256" key="2">
    <source>
        <dbReference type="ARBA" id="ARBA00023125"/>
    </source>
</evidence>
<dbReference type="SMART" id="SM00345">
    <property type="entry name" value="HTH_GNTR"/>
    <property type="match status" value="1"/>
</dbReference>
<feature type="region of interest" description="Disordered" evidence="4">
    <location>
        <begin position="252"/>
        <end position="275"/>
    </location>
</feature>
<dbReference type="Pfam" id="PF07702">
    <property type="entry name" value="UTRA"/>
    <property type="match status" value="1"/>
</dbReference>
<dbReference type="CDD" id="cd07377">
    <property type="entry name" value="WHTH_GntR"/>
    <property type="match status" value="1"/>
</dbReference>
<keyword evidence="1" id="KW-0805">Transcription regulation</keyword>
<dbReference type="RefSeq" id="WP_108963363.1">
    <property type="nucleotide sequence ID" value="NZ_QEFB01000013.1"/>
</dbReference>
<gene>
    <name evidence="6" type="ORF">DF223_12255</name>
</gene>
<sequence>MWIDDIAANSINHSNPAPLHSQLSGILRANIADGSLPPGSQLPTENELQDKFGISRSVVRQALASLSADGLIQRGRGRGSVVAPHVEHHRHVQRMPGLSAQISSTAAPVSTEVLALGPGTDARAAAALGTDDLLELRRRRSTEGETIAVIQTWLPLALAGSLRADDLTDASLHAILRTRFGVPVTAGRRQVRAIPASERLARELAVAVGSPLLLLEGTSLDDHGTPVEYFSTWHRGDRVVFDVDVVGDGQARLADAPPTAGAGDGSGSPPSTAAERVRQLAAELESLADEL</sequence>
<evidence type="ECO:0000259" key="5">
    <source>
        <dbReference type="PROSITE" id="PS50949"/>
    </source>
</evidence>
<reference evidence="7" key="1">
    <citation type="submission" date="2018-04" db="EMBL/GenBank/DDBJ databases">
        <authorList>
            <person name="Liu S."/>
            <person name="Wang Z."/>
            <person name="Li J."/>
        </authorList>
    </citation>
    <scope>NUCLEOTIDE SEQUENCE [LARGE SCALE GENOMIC DNA]</scope>
    <source>
        <strain evidence="7">622</strain>
    </source>
</reference>
<dbReference type="GO" id="GO:0045892">
    <property type="term" value="P:negative regulation of DNA-templated transcription"/>
    <property type="evidence" value="ECO:0007669"/>
    <property type="project" value="TreeGrafter"/>
</dbReference>